<reference evidence="2" key="2">
    <citation type="submission" date="2015-01" db="EMBL/GenBank/DDBJ databases">
        <title>Evolutionary Origins and Diversification of the Mycorrhizal Mutualists.</title>
        <authorList>
            <consortium name="DOE Joint Genome Institute"/>
            <consortium name="Mycorrhizal Genomics Consortium"/>
            <person name="Kohler A."/>
            <person name="Kuo A."/>
            <person name="Nagy L.G."/>
            <person name="Floudas D."/>
            <person name="Copeland A."/>
            <person name="Barry K.W."/>
            <person name="Cichocki N."/>
            <person name="Veneault-Fourrey C."/>
            <person name="LaButti K."/>
            <person name="Lindquist E.A."/>
            <person name="Lipzen A."/>
            <person name="Lundell T."/>
            <person name="Morin E."/>
            <person name="Murat C."/>
            <person name="Riley R."/>
            <person name="Ohm R."/>
            <person name="Sun H."/>
            <person name="Tunlid A."/>
            <person name="Henrissat B."/>
            <person name="Grigoriev I.V."/>
            <person name="Hibbett D.S."/>
            <person name="Martin F."/>
        </authorList>
    </citation>
    <scope>NUCLEOTIDE SEQUENCE [LARGE SCALE GENOMIC DNA]</scope>
    <source>
        <strain evidence="2">Ve08.2h10</strain>
    </source>
</reference>
<dbReference type="InParanoid" id="A0A0D0DMD2"/>
<protein>
    <submittedName>
        <fullName evidence="1">Uncharacterized protein</fullName>
    </submittedName>
</protein>
<organism evidence="1 2">
    <name type="scientific">Paxillus rubicundulus Ve08.2h10</name>
    <dbReference type="NCBI Taxonomy" id="930991"/>
    <lineage>
        <taxon>Eukaryota</taxon>
        <taxon>Fungi</taxon>
        <taxon>Dikarya</taxon>
        <taxon>Basidiomycota</taxon>
        <taxon>Agaricomycotina</taxon>
        <taxon>Agaricomycetes</taxon>
        <taxon>Agaricomycetidae</taxon>
        <taxon>Boletales</taxon>
        <taxon>Paxilineae</taxon>
        <taxon>Paxillaceae</taxon>
        <taxon>Paxillus</taxon>
    </lineage>
</organism>
<name>A0A0D0DMD2_9AGAM</name>
<keyword evidence="2" id="KW-1185">Reference proteome</keyword>
<proteinExistence type="predicted"/>
<dbReference type="OrthoDB" id="2404451at2759"/>
<dbReference type="AlphaFoldDB" id="A0A0D0DMD2"/>
<feature type="non-terminal residue" evidence="1">
    <location>
        <position position="1"/>
    </location>
</feature>
<evidence type="ECO:0000313" key="2">
    <source>
        <dbReference type="Proteomes" id="UP000054538"/>
    </source>
</evidence>
<dbReference type="Proteomes" id="UP000054538">
    <property type="component" value="Unassembled WGS sequence"/>
</dbReference>
<dbReference type="InterPro" id="IPR004242">
    <property type="entry name" value="Transposase_21"/>
</dbReference>
<reference evidence="1 2" key="1">
    <citation type="submission" date="2014-04" db="EMBL/GenBank/DDBJ databases">
        <authorList>
            <consortium name="DOE Joint Genome Institute"/>
            <person name="Kuo A."/>
            <person name="Kohler A."/>
            <person name="Jargeat P."/>
            <person name="Nagy L.G."/>
            <person name="Floudas D."/>
            <person name="Copeland A."/>
            <person name="Barry K.W."/>
            <person name="Cichocki N."/>
            <person name="Veneault-Fourrey C."/>
            <person name="LaButti K."/>
            <person name="Lindquist E.A."/>
            <person name="Lipzen A."/>
            <person name="Lundell T."/>
            <person name="Morin E."/>
            <person name="Murat C."/>
            <person name="Sun H."/>
            <person name="Tunlid A."/>
            <person name="Henrissat B."/>
            <person name="Grigoriev I.V."/>
            <person name="Hibbett D.S."/>
            <person name="Martin F."/>
            <person name="Nordberg H.P."/>
            <person name="Cantor M.N."/>
            <person name="Hua S.X."/>
        </authorList>
    </citation>
    <scope>NUCLEOTIDE SEQUENCE [LARGE SCALE GENOMIC DNA]</scope>
    <source>
        <strain evidence="1 2">Ve08.2h10</strain>
    </source>
</reference>
<dbReference type="Pfam" id="PF02992">
    <property type="entry name" value="Transposase_21"/>
    <property type="match status" value="1"/>
</dbReference>
<gene>
    <name evidence="1" type="ORF">PAXRUDRAFT_160935</name>
</gene>
<evidence type="ECO:0000313" key="1">
    <source>
        <dbReference type="EMBL" id="KIK79590.1"/>
    </source>
</evidence>
<dbReference type="HOGENOM" id="CLU_170535_0_0_1"/>
<dbReference type="EMBL" id="KN826238">
    <property type="protein sequence ID" value="KIK79590.1"/>
    <property type="molecule type" value="Genomic_DNA"/>
</dbReference>
<accession>A0A0D0DMD2</accession>
<sequence>PAATPILLQNYNLPPRIQTHLRNLICVGIIPSPHQPKDLGSFLSPLNDECTELAYGMETFDTTEQVLFPLHAYIIFKLSDIIAIEKFLRIKGHNAIYPC</sequence>
<dbReference type="STRING" id="930991.A0A0D0DMD2"/>